<name>A0A165ID71_9APHY</name>
<dbReference type="GO" id="GO:0006099">
    <property type="term" value="P:tricarboxylic acid cycle"/>
    <property type="evidence" value="ECO:0007669"/>
    <property type="project" value="TreeGrafter"/>
</dbReference>
<dbReference type="InterPro" id="IPR019818">
    <property type="entry name" value="IsoCit/isopropylmalate_DH_CS"/>
</dbReference>
<keyword evidence="3" id="KW-0479">Metal-binding</keyword>
<keyword evidence="6" id="KW-0520">NAD</keyword>
<evidence type="ECO:0000256" key="1">
    <source>
        <dbReference type="ARBA" id="ARBA00001946"/>
    </source>
</evidence>
<dbReference type="GO" id="GO:0006102">
    <property type="term" value="P:isocitrate metabolic process"/>
    <property type="evidence" value="ECO:0007669"/>
    <property type="project" value="TreeGrafter"/>
</dbReference>
<feature type="domain" description="Isopropylmalate dehydrogenase-like" evidence="7">
    <location>
        <begin position="19"/>
        <end position="356"/>
    </location>
</feature>
<dbReference type="SUPFAM" id="SSF53659">
    <property type="entry name" value="Isocitrate/Isopropylmalate dehydrogenase-like"/>
    <property type="match status" value="1"/>
</dbReference>
<dbReference type="FunFam" id="3.40.718.10:FF:000019">
    <property type="entry name" value="Homoisocitrate dehydrogenase"/>
    <property type="match status" value="1"/>
</dbReference>
<evidence type="ECO:0000256" key="4">
    <source>
        <dbReference type="ARBA" id="ARBA00022842"/>
    </source>
</evidence>
<dbReference type="Pfam" id="PF00180">
    <property type="entry name" value="Iso_dh"/>
    <property type="match status" value="1"/>
</dbReference>
<dbReference type="GO" id="GO:0004449">
    <property type="term" value="F:isocitrate dehydrogenase (NAD+) activity"/>
    <property type="evidence" value="ECO:0007669"/>
    <property type="project" value="TreeGrafter"/>
</dbReference>
<dbReference type="AlphaFoldDB" id="A0A165ID71"/>
<evidence type="ECO:0000256" key="2">
    <source>
        <dbReference type="ARBA" id="ARBA00007769"/>
    </source>
</evidence>
<dbReference type="FunCoup" id="A0A165ID71">
    <property type="interactions" value="243"/>
</dbReference>
<evidence type="ECO:0000259" key="7">
    <source>
        <dbReference type="SMART" id="SM01329"/>
    </source>
</evidence>
<reference evidence="8 9" key="1">
    <citation type="journal article" date="2016" name="Mol. Biol. Evol.">
        <title>Comparative Genomics of Early-Diverging Mushroom-Forming Fungi Provides Insights into the Origins of Lignocellulose Decay Capabilities.</title>
        <authorList>
            <person name="Nagy L.G."/>
            <person name="Riley R."/>
            <person name="Tritt A."/>
            <person name="Adam C."/>
            <person name="Daum C."/>
            <person name="Floudas D."/>
            <person name="Sun H."/>
            <person name="Yadav J.S."/>
            <person name="Pangilinan J."/>
            <person name="Larsson K.H."/>
            <person name="Matsuura K."/>
            <person name="Barry K."/>
            <person name="Labutti K."/>
            <person name="Kuo R."/>
            <person name="Ohm R.A."/>
            <person name="Bhattacharya S.S."/>
            <person name="Shirouzu T."/>
            <person name="Yoshinaga Y."/>
            <person name="Martin F.M."/>
            <person name="Grigoriev I.V."/>
            <person name="Hibbett D.S."/>
        </authorList>
    </citation>
    <scope>NUCLEOTIDE SEQUENCE [LARGE SCALE GENOMIC DNA]</scope>
    <source>
        <strain evidence="8 9">93-53</strain>
    </source>
</reference>
<gene>
    <name evidence="8" type="ORF">LAESUDRAFT_808426</name>
</gene>
<evidence type="ECO:0000256" key="3">
    <source>
        <dbReference type="ARBA" id="ARBA00022723"/>
    </source>
</evidence>
<evidence type="ECO:0000313" key="8">
    <source>
        <dbReference type="EMBL" id="KZT12917.1"/>
    </source>
</evidence>
<dbReference type="GO" id="GO:0009085">
    <property type="term" value="P:lysine biosynthetic process"/>
    <property type="evidence" value="ECO:0007669"/>
    <property type="project" value="TreeGrafter"/>
</dbReference>
<evidence type="ECO:0000256" key="6">
    <source>
        <dbReference type="ARBA" id="ARBA00023027"/>
    </source>
</evidence>
<dbReference type="PANTHER" id="PTHR11835">
    <property type="entry name" value="DECARBOXYLATING DEHYDROGENASES-ISOCITRATE, ISOPROPYLMALATE, TARTRATE"/>
    <property type="match status" value="1"/>
</dbReference>
<dbReference type="PANTHER" id="PTHR11835:SF48">
    <property type="entry name" value="HOMOISOCITRATE DEHYDROGENASE, MITOCHONDRIAL"/>
    <property type="match status" value="1"/>
</dbReference>
<protein>
    <submittedName>
        <fullName evidence="8">Mitochondrial NAD-homo-isocitrate dehydrogenase LysB</fullName>
    </submittedName>
</protein>
<keyword evidence="4" id="KW-0460">Magnesium</keyword>
<dbReference type="EMBL" id="KV427605">
    <property type="protein sequence ID" value="KZT12917.1"/>
    <property type="molecule type" value="Genomic_DNA"/>
</dbReference>
<dbReference type="RefSeq" id="XP_040770427.1">
    <property type="nucleotide sequence ID" value="XM_040914065.1"/>
</dbReference>
<comment type="cofactor">
    <cofactor evidence="1">
        <name>Mg(2+)</name>
        <dbReference type="ChEBI" id="CHEBI:18420"/>
    </cofactor>
</comment>
<dbReference type="Gene3D" id="3.40.718.10">
    <property type="entry name" value="Isopropylmalate Dehydrogenase"/>
    <property type="match status" value="1"/>
</dbReference>
<dbReference type="GO" id="GO:0047046">
    <property type="term" value="F:homoisocitrate dehydrogenase activity"/>
    <property type="evidence" value="ECO:0007669"/>
    <property type="project" value="TreeGrafter"/>
</dbReference>
<dbReference type="GeneID" id="63831093"/>
<dbReference type="STRING" id="1314785.A0A165ID71"/>
<keyword evidence="5" id="KW-0560">Oxidoreductase</keyword>
<comment type="similarity">
    <text evidence="2">Belongs to the isocitrate and isopropylmalate dehydrogenases family.</text>
</comment>
<proteinExistence type="inferred from homology"/>
<dbReference type="GO" id="GO:0005739">
    <property type="term" value="C:mitochondrion"/>
    <property type="evidence" value="ECO:0007669"/>
    <property type="project" value="TreeGrafter"/>
</dbReference>
<dbReference type="GO" id="GO:0000287">
    <property type="term" value="F:magnesium ion binding"/>
    <property type="evidence" value="ECO:0007669"/>
    <property type="project" value="InterPro"/>
</dbReference>
<accession>A0A165ID71</accession>
<dbReference type="GO" id="GO:0051287">
    <property type="term" value="F:NAD binding"/>
    <property type="evidence" value="ECO:0007669"/>
    <property type="project" value="InterPro"/>
</dbReference>
<dbReference type="InParanoid" id="A0A165ID71"/>
<dbReference type="InterPro" id="IPR024084">
    <property type="entry name" value="IsoPropMal-DH-like_dom"/>
</dbReference>
<dbReference type="Proteomes" id="UP000076871">
    <property type="component" value="Unassembled WGS sequence"/>
</dbReference>
<dbReference type="PROSITE" id="PS00470">
    <property type="entry name" value="IDH_IMDH"/>
    <property type="match status" value="1"/>
</dbReference>
<dbReference type="OrthoDB" id="10261637at2759"/>
<evidence type="ECO:0000313" key="9">
    <source>
        <dbReference type="Proteomes" id="UP000076871"/>
    </source>
</evidence>
<dbReference type="SMART" id="SM01329">
    <property type="entry name" value="Iso_dh"/>
    <property type="match status" value="1"/>
</dbReference>
<sequence>MAFRAPLRMMSSVARQKLKIGLIPADGIGREVIPAARATLEALGSDIPKLEFVDLEAGFELFATSGEALPEDTVEALKECDCALFGAVSSPIKKVTGYSSPIVGLRKKLDLYANVRPVVSVPKDPSAKPNIDLVVVRENTECLYIKHETMTRTEHGREARATRLITERASRRIGKMAFEIALKRPRKLVTIIHKSNVLSVTDGLFRESIHSVKRLEEDGRFDSITLEEQIVDSAVYRLIREPQIYDVMVAPNLYGDILSDAAAALVGSLGLVPSINAGDDFVMGEPVHGSAPDIAGREIANPLAAIRSAALMLRHMGYGKGADRIDNAVNEVIREEQVLTPDLGGKSKTHEVLAEVLRKM</sequence>
<keyword evidence="9" id="KW-1185">Reference proteome</keyword>
<evidence type="ECO:0000256" key="5">
    <source>
        <dbReference type="ARBA" id="ARBA00023002"/>
    </source>
</evidence>
<organism evidence="8 9">
    <name type="scientific">Laetiporus sulphureus 93-53</name>
    <dbReference type="NCBI Taxonomy" id="1314785"/>
    <lineage>
        <taxon>Eukaryota</taxon>
        <taxon>Fungi</taxon>
        <taxon>Dikarya</taxon>
        <taxon>Basidiomycota</taxon>
        <taxon>Agaricomycotina</taxon>
        <taxon>Agaricomycetes</taxon>
        <taxon>Polyporales</taxon>
        <taxon>Laetiporus</taxon>
    </lineage>
</organism>